<keyword evidence="4" id="KW-1185">Reference proteome</keyword>
<feature type="region of interest" description="Disordered" evidence="1">
    <location>
        <begin position="175"/>
        <end position="197"/>
    </location>
</feature>
<organism evidence="3 4">
    <name type="scientific">Nocardioides aquaticus</name>
    <dbReference type="NCBI Taxonomy" id="160826"/>
    <lineage>
        <taxon>Bacteria</taxon>
        <taxon>Bacillati</taxon>
        <taxon>Actinomycetota</taxon>
        <taxon>Actinomycetes</taxon>
        <taxon>Propionibacteriales</taxon>
        <taxon>Nocardioidaceae</taxon>
        <taxon>Nocardioides</taxon>
    </lineage>
</organism>
<dbReference type="PANTHER" id="PTHR34980:SF2">
    <property type="entry name" value="INNER MEMBRANE PROTEIN YHAH-RELATED"/>
    <property type="match status" value="1"/>
</dbReference>
<accession>A0ABX8EN24</accession>
<evidence type="ECO:0000313" key="4">
    <source>
        <dbReference type="Proteomes" id="UP000679307"/>
    </source>
</evidence>
<feature type="transmembrane region" description="Helical" evidence="2">
    <location>
        <begin position="26"/>
        <end position="50"/>
    </location>
</feature>
<sequence length="197" mass="20457">MSLPDAVRSVLRQYAGFSGRAPRSEFWWWFLVTLVLGLLAGTVDLAVAAVVGVSPFNLLLVLALFLPTLAVTVRRLHDSGLSGWWVLLFYGLGLASAVVSVVAVVTLVVGAVQGSDLAPDGSDGGAALTVGLVLLGVAAVAGLASALTWLVMMLRSSTPGVNRYGPPHGAPVPAPWAPPQVPPYGMDDTQPFGRPYA</sequence>
<name>A0ABX8EN24_9ACTN</name>
<proteinExistence type="predicted"/>
<dbReference type="PANTHER" id="PTHR34980">
    <property type="entry name" value="INNER MEMBRANE PROTEIN-RELATED-RELATED"/>
    <property type="match status" value="1"/>
</dbReference>
<evidence type="ECO:0000256" key="2">
    <source>
        <dbReference type="SAM" id="Phobius"/>
    </source>
</evidence>
<dbReference type="Proteomes" id="UP000679307">
    <property type="component" value="Chromosome"/>
</dbReference>
<feature type="transmembrane region" description="Helical" evidence="2">
    <location>
        <begin position="85"/>
        <end position="112"/>
    </location>
</feature>
<keyword evidence="2" id="KW-1133">Transmembrane helix</keyword>
<keyword evidence="2" id="KW-0472">Membrane</keyword>
<reference evidence="3 4" key="1">
    <citation type="submission" date="2021-05" db="EMBL/GenBank/DDBJ databases">
        <title>Complete genome of Nocardioides aquaticus KCTC 9944T isolated from meromictic and hypersaline Ekho Lake, Antarctica.</title>
        <authorList>
            <person name="Hwang K."/>
            <person name="Kim K.M."/>
            <person name="Choe H."/>
        </authorList>
    </citation>
    <scope>NUCLEOTIDE SEQUENCE [LARGE SCALE GENOMIC DNA]</scope>
    <source>
        <strain evidence="3 4">KCTC 9944</strain>
    </source>
</reference>
<gene>
    <name evidence="3" type="primary">yhaI</name>
    <name evidence="3" type="ORF">ENKNEFLB_03436</name>
</gene>
<evidence type="ECO:0000313" key="3">
    <source>
        <dbReference type="EMBL" id="QVT81031.1"/>
    </source>
</evidence>
<feature type="transmembrane region" description="Helical" evidence="2">
    <location>
        <begin position="132"/>
        <end position="154"/>
    </location>
</feature>
<dbReference type="InterPro" id="IPR008523">
    <property type="entry name" value="DUF805"/>
</dbReference>
<protein>
    <submittedName>
        <fullName evidence="3">Inner membrane protein YhaI</fullName>
    </submittedName>
</protein>
<dbReference type="Pfam" id="PF05656">
    <property type="entry name" value="DUF805"/>
    <property type="match status" value="1"/>
</dbReference>
<dbReference type="RefSeq" id="WP_214056471.1">
    <property type="nucleotide sequence ID" value="NZ_BAAAHS010000058.1"/>
</dbReference>
<evidence type="ECO:0000256" key="1">
    <source>
        <dbReference type="SAM" id="MobiDB-lite"/>
    </source>
</evidence>
<keyword evidence="2" id="KW-0812">Transmembrane</keyword>
<dbReference type="EMBL" id="CP075371">
    <property type="protein sequence ID" value="QVT81031.1"/>
    <property type="molecule type" value="Genomic_DNA"/>
</dbReference>
<feature type="transmembrane region" description="Helical" evidence="2">
    <location>
        <begin position="56"/>
        <end position="73"/>
    </location>
</feature>